<feature type="transmembrane region" description="Helical" evidence="3">
    <location>
        <begin position="6"/>
        <end position="25"/>
    </location>
</feature>
<evidence type="ECO:0008006" key="6">
    <source>
        <dbReference type="Google" id="ProtNLM"/>
    </source>
</evidence>
<name>A0A0L0JMB5_9ACTN</name>
<dbReference type="EMBL" id="JPPY01000209">
    <property type="protein sequence ID" value="KND26545.1"/>
    <property type="molecule type" value="Genomic_DNA"/>
</dbReference>
<feature type="region of interest" description="Disordered" evidence="2">
    <location>
        <begin position="174"/>
        <end position="206"/>
    </location>
</feature>
<reference evidence="5" key="1">
    <citation type="submission" date="2014-07" db="EMBL/GenBank/DDBJ databases">
        <title>Genome sequencing of plant-pathogenic Streptomyces species.</title>
        <authorList>
            <person name="Harrison J."/>
            <person name="Sapp M."/>
            <person name="Thwaites R."/>
            <person name="Studholme D.J."/>
        </authorList>
    </citation>
    <scope>NUCLEOTIDE SEQUENCE [LARGE SCALE GENOMIC DNA]</scope>
    <source>
        <strain evidence="5">NCPPB 4445</strain>
    </source>
</reference>
<evidence type="ECO:0000313" key="4">
    <source>
        <dbReference type="EMBL" id="KND26545.1"/>
    </source>
</evidence>
<proteinExistence type="predicted"/>
<dbReference type="AlphaFoldDB" id="A0A0L0JMB5"/>
<keyword evidence="1" id="KW-0175">Coiled coil</keyword>
<evidence type="ECO:0000256" key="1">
    <source>
        <dbReference type="SAM" id="Coils"/>
    </source>
</evidence>
<keyword evidence="3" id="KW-0812">Transmembrane</keyword>
<organism evidence="4 5">
    <name type="scientific">Streptomyces acidiscabies</name>
    <dbReference type="NCBI Taxonomy" id="42234"/>
    <lineage>
        <taxon>Bacteria</taxon>
        <taxon>Bacillati</taxon>
        <taxon>Actinomycetota</taxon>
        <taxon>Actinomycetes</taxon>
        <taxon>Kitasatosporales</taxon>
        <taxon>Streptomycetaceae</taxon>
        <taxon>Streptomyces</taxon>
    </lineage>
</organism>
<dbReference type="OrthoDB" id="7502542at2"/>
<evidence type="ECO:0000256" key="2">
    <source>
        <dbReference type="SAM" id="MobiDB-lite"/>
    </source>
</evidence>
<comment type="caution">
    <text evidence="4">The sequence shown here is derived from an EMBL/GenBank/DDBJ whole genome shotgun (WGS) entry which is preliminary data.</text>
</comment>
<keyword evidence="3" id="KW-1133">Transmembrane helix</keyword>
<accession>A0A0L0JMB5</accession>
<protein>
    <recommendedName>
        <fullName evidence="6">Secreted protein</fullName>
    </recommendedName>
</protein>
<keyword evidence="3" id="KW-0472">Membrane</keyword>
<dbReference type="PATRIC" id="fig|42234.21.peg.7603"/>
<dbReference type="RefSeq" id="WP_050374501.1">
    <property type="nucleotide sequence ID" value="NZ_KQ257833.1"/>
</dbReference>
<dbReference type="Proteomes" id="UP000037151">
    <property type="component" value="Unassembled WGS sequence"/>
</dbReference>
<sequence length="206" mass="22530">MSTGVIVVLIVVGVLVVAAAGFLGVRRTQGGGSLKRRFGPEYGRAVARHDGDVRAAERELTALLERHGGLRERPLEAGEQEKFQERWRAAQERFVESPREAAAEVDQLLGELAGARGYPRAEDFDEQVAALAVHHAGHVDGYRHVRHVVGEGGEDTEDARKAVLEARALFRELAGEPKAPARTAPRDTEKARARRVPAVLQRIQAK</sequence>
<feature type="coiled-coil region" evidence="1">
    <location>
        <begin position="46"/>
        <end position="73"/>
    </location>
</feature>
<gene>
    <name evidence="4" type="ORF">IQ63_36930</name>
</gene>
<evidence type="ECO:0000256" key="3">
    <source>
        <dbReference type="SAM" id="Phobius"/>
    </source>
</evidence>
<evidence type="ECO:0000313" key="5">
    <source>
        <dbReference type="Proteomes" id="UP000037151"/>
    </source>
</evidence>